<dbReference type="EMBL" id="AZBU02000008">
    <property type="protein sequence ID" value="TKR66872.1"/>
    <property type="molecule type" value="Genomic_DNA"/>
</dbReference>
<accession>A0A4U5MCV9</accession>
<gene>
    <name evidence="2" type="ORF">L596_023104</name>
</gene>
<dbReference type="InterPro" id="IPR000210">
    <property type="entry name" value="BTB/POZ_dom"/>
</dbReference>
<dbReference type="Gene3D" id="3.30.710.10">
    <property type="entry name" value="Potassium Channel Kv1.1, Chain A"/>
    <property type="match status" value="1"/>
</dbReference>
<feature type="domain" description="BTB" evidence="1">
    <location>
        <begin position="134"/>
        <end position="202"/>
    </location>
</feature>
<evidence type="ECO:0000313" key="2">
    <source>
        <dbReference type="EMBL" id="TKR66872.1"/>
    </source>
</evidence>
<dbReference type="Pfam" id="PF00651">
    <property type="entry name" value="BTB"/>
    <property type="match status" value="1"/>
</dbReference>
<protein>
    <recommendedName>
        <fullName evidence="1">BTB domain-containing protein</fullName>
    </recommendedName>
</protein>
<dbReference type="CDD" id="cd18186">
    <property type="entry name" value="BTB_POZ_ZBTB_KLHL-like"/>
    <property type="match status" value="1"/>
</dbReference>
<organism evidence="2 3">
    <name type="scientific">Steinernema carpocapsae</name>
    <name type="common">Entomopathogenic nematode</name>
    <dbReference type="NCBI Taxonomy" id="34508"/>
    <lineage>
        <taxon>Eukaryota</taxon>
        <taxon>Metazoa</taxon>
        <taxon>Ecdysozoa</taxon>
        <taxon>Nematoda</taxon>
        <taxon>Chromadorea</taxon>
        <taxon>Rhabditida</taxon>
        <taxon>Tylenchina</taxon>
        <taxon>Panagrolaimomorpha</taxon>
        <taxon>Strongyloidoidea</taxon>
        <taxon>Steinernematidae</taxon>
        <taxon>Steinernema</taxon>
    </lineage>
</organism>
<reference evidence="2 3" key="1">
    <citation type="journal article" date="2015" name="Genome Biol.">
        <title>Comparative genomics of Steinernema reveals deeply conserved gene regulatory networks.</title>
        <authorList>
            <person name="Dillman A.R."/>
            <person name="Macchietto M."/>
            <person name="Porter C.F."/>
            <person name="Rogers A."/>
            <person name="Williams B."/>
            <person name="Antoshechkin I."/>
            <person name="Lee M.M."/>
            <person name="Goodwin Z."/>
            <person name="Lu X."/>
            <person name="Lewis E.E."/>
            <person name="Goodrich-Blair H."/>
            <person name="Stock S.P."/>
            <person name="Adams B.J."/>
            <person name="Sternberg P.W."/>
            <person name="Mortazavi A."/>
        </authorList>
    </citation>
    <scope>NUCLEOTIDE SEQUENCE [LARGE SCALE GENOMIC DNA]</scope>
    <source>
        <strain evidence="2 3">ALL</strain>
    </source>
</reference>
<sequence length="306" mass="35766">MPTNKAHFHLEFDAKDLQEQSDCDSDNRIKSKSQEIAGLRFFLYVYEWEAEVLAYIDIENWQSFLIWKESAYQLKVTADGETCFTTGDGRASNGGAEQIYSFGHVLSGHVVVDCEFKIRRMNIFKIVEFQPNLADVMVELNKEKFFLSKTLLSTHSPVFAAMFNSNSFIEGQTQMCHLQDVDCQAFYLLLHRFYGLPLDYKDLHYEVKKILKLAHRFQFDVVMSEIEDYLIESCECQTQQWLEYADTYQLARLRSHIISNMGLEELCYLHRDILREHGAIIKAFTAETVEAMLTRIVELQGFFHMY</sequence>
<dbReference type="Proteomes" id="UP000298663">
    <property type="component" value="Unassembled WGS sequence"/>
</dbReference>
<reference evidence="2 3" key="2">
    <citation type="journal article" date="2019" name="G3 (Bethesda)">
        <title>Hybrid Assembly of the Genome of the Entomopathogenic Nematode Steinernema carpocapsae Identifies the X-Chromosome.</title>
        <authorList>
            <person name="Serra L."/>
            <person name="Macchietto M."/>
            <person name="Macias-Munoz A."/>
            <person name="McGill C.J."/>
            <person name="Rodriguez I.M."/>
            <person name="Rodriguez B."/>
            <person name="Murad R."/>
            <person name="Mortazavi A."/>
        </authorList>
    </citation>
    <scope>NUCLEOTIDE SEQUENCE [LARGE SCALE GENOMIC DNA]</scope>
    <source>
        <strain evidence="2 3">ALL</strain>
    </source>
</reference>
<evidence type="ECO:0000313" key="3">
    <source>
        <dbReference type="Proteomes" id="UP000298663"/>
    </source>
</evidence>
<dbReference type="AlphaFoldDB" id="A0A4U5MCV9"/>
<evidence type="ECO:0000259" key="1">
    <source>
        <dbReference type="PROSITE" id="PS50097"/>
    </source>
</evidence>
<dbReference type="PROSITE" id="PS50097">
    <property type="entry name" value="BTB"/>
    <property type="match status" value="1"/>
</dbReference>
<dbReference type="PANTHER" id="PTHR47022">
    <property type="entry name" value="BTB AND MATH DOMAIN-CONTAINING PROTEIN 36-RELATED"/>
    <property type="match status" value="1"/>
</dbReference>
<dbReference type="InterPro" id="IPR011333">
    <property type="entry name" value="SKP1/BTB/POZ_sf"/>
</dbReference>
<dbReference type="SUPFAM" id="SSF54695">
    <property type="entry name" value="POZ domain"/>
    <property type="match status" value="1"/>
</dbReference>
<dbReference type="SMART" id="SM00225">
    <property type="entry name" value="BTB"/>
    <property type="match status" value="1"/>
</dbReference>
<proteinExistence type="predicted"/>
<name>A0A4U5MCV9_STECR</name>
<dbReference type="OrthoDB" id="6057802at2759"/>
<dbReference type="PANTHER" id="PTHR47022:SF1">
    <property type="entry name" value="BTB AND MATH DOMAIN-CONTAINING PROTEIN 36-RELATED"/>
    <property type="match status" value="1"/>
</dbReference>
<keyword evidence="3" id="KW-1185">Reference proteome</keyword>
<comment type="caution">
    <text evidence="2">The sequence shown here is derived from an EMBL/GenBank/DDBJ whole genome shotgun (WGS) entry which is preliminary data.</text>
</comment>